<dbReference type="Pfam" id="PF13432">
    <property type="entry name" value="TPR_16"/>
    <property type="match status" value="1"/>
</dbReference>
<comment type="caution">
    <text evidence="3">The sequence shown here is derived from an EMBL/GenBank/DDBJ whole genome shotgun (WGS) entry which is preliminary data.</text>
</comment>
<dbReference type="InterPro" id="IPR019734">
    <property type="entry name" value="TPR_rpt"/>
</dbReference>
<name>A0AAD2EU50_9RALS</name>
<dbReference type="InterPro" id="IPR011990">
    <property type="entry name" value="TPR-like_helical_dom_sf"/>
</dbReference>
<proteinExistence type="predicted"/>
<dbReference type="Proteomes" id="UP001189915">
    <property type="component" value="Unassembled WGS sequence"/>
</dbReference>
<dbReference type="EMBL" id="CATWAF010000005">
    <property type="protein sequence ID" value="CAJ0701936.1"/>
    <property type="molecule type" value="Genomic_DNA"/>
</dbReference>
<dbReference type="RefSeq" id="WP_316870833.1">
    <property type="nucleotide sequence ID" value="NZ_CATWAF010000005.1"/>
</dbReference>
<dbReference type="AlphaFoldDB" id="A0AAD2EU50"/>
<dbReference type="SMART" id="SM00028">
    <property type="entry name" value="TPR"/>
    <property type="match status" value="3"/>
</dbReference>
<dbReference type="Gene3D" id="1.25.40.10">
    <property type="entry name" value="Tetratricopeptide repeat domain"/>
    <property type="match status" value="1"/>
</dbReference>
<evidence type="ECO:0000313" key="4">
    <source>
        <dbReference type="Proteomes" id="UP001189915"/>
    </source>
</evidence>
<keyword evidence="1" id="KW-0677">Repeat</keyword>
<reference evidence="3 4" key="1">
    <citation type="submission" date="2023-07" db="EMBL/GenBank/DDBJ databases">
        <authorList>
            <person name="Peeters C."/>
        </authorList>
    </citation>
    <scope>NUCLEOTIDE SEQUENCE [LARGE SCALE GENOMIC DNA]</scope>
    <source>
        <strain evidence="3 4">LMG 18091</strain>
    </source>
</reference>
<sequence length="142" mass="16170">MSKTLPDALYAQITDLCKQGDELVEQGNLDAGKQHYIAALRLLPDNPLDWEAATWIYVAIGDVHFRTNNFDKAFKCFYNAVQCPKGLGNPYIHLRLGQLYYEQGNFDKAADELTRAYMGGGLDIFLEDDPKYLEFLETKIKL</sequence>
<keyword evidence="4" id="KW-1185">Reference proteome</keyword>
<dbReference type="Pfam" id="PF07719">
    <property type="entry name" value="TPR_2"/>
    <property type="match status" value="1"/>
</dbReference>
<organism evidence="3 4">
    <name type="scientific">Ralstonia wenshanensis</name>
    <dbReference type="NCBI Taxonomy" id="2842456"/>
    <lineage>
        <taxon>Bacteria</taxon>
        <taxon>Pseudomonadati</taxon>
        <taxon>Pseudomonadota</taxon>
        <taxon>Betaproteobacteria</taxon>
        <taxon>Burkholderiales</taxon>
        <taxon>Burkholderiaceae</taxon>
        <taxon>Ralstonia</taxon>
    </lineage>
</organism>
<gene>
    <name evidence="3" type="ORF">LMG18091_03559</name>
</gene>
<accession>A0AAD2EU50</accession>
<keyword evidence="2" id="KW-0802">TPR repeat</keyword>
<evidence type="ECO:0000313" key="3">
    <source>
        <dbReference type="EMBL" id="CAJ0701936.1"/>
    </source>
</evidence>
<dbReference type="InterPro" id="IPR013105">
    <property type="entry name" value="TPR_2"/>
</dbReference>
<evidence type="ECO:0000256" key="1">
    <source>
        <dbReference type="ARBA" id="ARBA00022737"/>
    </source>
</evidence>
<protein>
    <recommendedName>
        <fullName evidence="5">Tetratricopeptide repeat protein</fullName>
    </recommendedName>
</protein>
<evidence type="ECO:0000256" key="2">
    <source>
        <dbReference type="ARBA" id="ARBA00022803"/>
    </source>
</evidence>
<evidence type="ECO:0008006" key="5">
    <source>
        <dbReference type="Google" id="ProtNLM"/>
    </source>
</evidence>
<dbReference type="SUPFAM" id="SSF48452">
    <property type="entry name" value="TPR-like"/>
    <property type="match status" value="1"/>
</dbReference>